<feature type="region of interest" description="Disordered" evidence="1">
    <location>
        <begin position="155"/>
        <end position="223"/>
    </location>
</feature>
<comment type="caution">
    <text evidence="3">The sequence shown here is derived from an EMBL/GenBank/DDBJ whole genome shotgun (WGS) entry which is preliminary data.</text>
</comment>
<dbReference type="EMBL" id="MLYV02000879">
    <property type="protein sequence ID" value="PSR75774.1"/>
    <property type="molecule type" value="Genomic_DNA"/>
</dbReference>
<evidence type="ECO:0008006" key="5">
    <source>
        <dbReference type="Google" id="ProtNLM"/>
    </source>
</evidence>
<evidence type="ECO:0000313" key="3">
    <source>
        <dbReference type="EMBL" id="PSR75774.1"/>
    </source>
</evidence>
<keyword evidence="2" id="KW-0472">Membrane</keyword>
<feature type="transmembrane region" description="Helical" evidence="2">
    <location>
        <begin position="82"/>
        <end position="103"/>
    </location>
</feature>
<dbReference type="Proteomes" id="UP000186601">
    <property type="component" value="Unassembled WGS sequence"/>
</dbReference>
<evidence type="ECO:0000256" key="1">
    <source>
        <dbReference type="SAM" id="MobiDB-lite"/>
    </source>
</evidence>
<dbReference type="AlphaFoldDB" id="A0A2R6NSG0"/>
<accession>A0A2R6NSG0</accession>
<keyword evidence="2" id="KW-1133">Transmembrane helix</keyword>
<evidence type="ECO:0000313" key="4">
    <source>
        <dbReference type="Proteomes" id="UP000186601"/>
    </source>
</evidence>
<feature type="compositionally biased region" description="Low complexity" evidence="1">
    <location>
        <begin position="162"/>
        <end position="172"/>
    </location>
</feature>
<organism evidence="3 4">
    <name type="scientific">Hermanssonia centrifuga</name>
    <dbReference type="NCBI Taxonomy" id="98765"/>
    <lineage>
        <taxon>Eukaryota</taxon>
        <taxon>Fungi</taxon>
        <taxon>Dikarya</taxon>
        <taxon>Basidiomycota</taxon>
        <taxon>Agaricomycotina</taxon>
        <taxon>Agaricomycetes</taxon>
        <taxon>Polyporales</taxon>
        <taxon>Meruliaceae</taxon>
        <taxon>Hermanssonia</taxon>
    </lineage>
</organism>
<feature type="transmembrane region" description="Helical" evidence="2">
    <location>
        <begin position="54"/>
        <end position="75"/>
    </location>
</feature>
<keyword evidence="4" id="KW-1185">Reference proteome</keyword>
<name>A0A2R6NSG0_9APHY</name>
<reference evidence="3 4" key="1">
    <citation type="submission" date="2018-02" db="EMBL/GenBank/DDBJ databases">
        <title>Genome sequence of the basidiomycete white-rot fungus Phlebia centrifuga.</title>
        <authorList>
            <person name="Granchi Z."/>
            <person name="Peng M."/>
            <person name="de Vries R.P."/>
            <person name="Hilden K."/>
            <person name="Makela M.R."/>
            <person name="Grigoriev I."/>
            <person name="Riley R."/>
        </authorList>
    </citation>
    <scope>NUCLEOTIDE SEQUENCE [LARGE SCALE GENOMIC DNA]</scope>
    <source>
        <strain evidence="3 4">FBCC195</strain>
    </source>
</reference>
<dbReference type="STRING" id="98765.A0A2R6NSG0"/>
<dbReference type="Pfam" id="PF16015">
    <property type="entry name" value="Promethin"/>
    <property type="match status" value="1"/>
</dbReference>
<gene>
    <name evidence="3" type="ORF">PHLCEN_2v8891</name>
</gene>
<keyword evidence="2" id="KW-0812">Transmembrane</keyword>
<feature type="transmembrane region" description="Helical" evidence="2">
    <location>
        <begin position="109"/>
        <end position="132"/>
    </location>
</feature>
<proteinExistence type="predicted"/>
<sequence length="223" mass="23788">MGATYNSAEDLQSYFEKSAAIVRRVVDRAEIAYVRPGIKNVAESFEKRPLLSSFVAVFVFLSFLPVISFVGFSLFVIGTFTFLGLAGAFAASTVVVLVSGLVLACTLAFLLLIAFFLSSALLVGFLTTRLLLLVRTDGPRTGVTEWTKETKTRLYRGDIDSPSHGPSNGPSNETEEYVNSGGKSDDEVQSEGSVGSTVIVDGVDANAAPEKGQSVVSLKSEPE</sequence>
<evidence type="ECO:0000256" key="2">
    <source>
        <dbReference type="SAM" id="Phobius"/>
    </source>
</evidence>
<protein>
    <recommendedName>
        <fullName evidence="5">Promethin</fullName>
    </recommendedName>
</protein>